<proteinExistence type="predicted"/>
<dbReference type="EMBL" id="UZAH01031799">
    <property type="protein sequence ID" value="VDP17913.1"/>
    <property type="molecule type" value="Genomic_DNA"/>
</dbReference>
<dbReference type="Proteomes" id="UP000050761">
    <property type="component" value="Unassembled WGS sequence"/>
</dbReference>
<keyword evidence="3" id="KW-1185">Reference proteome</keyword>
<dbReference type="WBParaSite" id="HPBE_0002002501-mRNA-1">
    <property type="protein sequence ID" value="HPBE_0002002501-mRNA-1"/>
    <property type="gene ID" value="HPBE_0002002501"/>
</dbReference>
<reference evidence="2 3" key="1">
    <citation type="submission" date="2018-11" db="EMBL/GenBank/DDBJ databases">
        <authorList>
            <consortium name="Pathogen Informatics"/>
        </authorList>
    </citation>
    <scope>NUCLEOTIDE SEQUENCE [LARGE SCALE GENOMIC DNA]</scope>
</reference>
<feature type="region of interest" description="Disordered" evidence="1">
    <location>
        <begin position="49"/>
        <end position="72"/>
    </location>
</feature>
<sequence>MMAFSLHTVLQTFDKGFACGTRNRHEGRVEPAQRVLARFLAVEMHVPPRCRRVSPDPTSSPSPSPENESIGARCSCDLSPPHPIKGFICRGTDFGEISLDDVLPPSPWGSSRTFSGCLEI</sequence>
<dbReference type="AlphaFoldDB" id="A0A3P8F7B0"/>
<evidence type="ECO:0000313" key="4">
    <source>
        <dbReference type="WBParaSite" id="HPBE_0002002501-mRNA-1"/>
    </source>
</evidence>
<accession>A0A3P8F7B0</accession>
<organism evidence="2">
    <name type="scientific">Heligmosomoides polygyrus</name>
    <name type="common">Parasitic roundworm</name>
    <dbReference type="NCBI Taxonomy" id="6339"/>
    <lineage>
        <taxon>Eukaryota</taxon>
        <taxon>Metazoa</taxon>
        <taxon>Ecdysozoa</taxon>
        <taxon>Nematoda</taxon>
        <taxon>Chromadorea</taxon>
        <taxon>Rhabditida</taxon>
        <taxon>Rhabditina</taxon>
        <taxon>Rhabditomorpha</taxon>
        <taxon>Strongyloidea</taxon>
        <taxon>Heligmosomidae</taxon>
        <taxon>Heligmosomoides</taxon>
    </lineage>
</organism>
<evidence type="ECO:0000313" key="2">
    <source>
        <dbReference type="EMBL" id="VDP17913.1"/>
    </source>
</evidence>
<evidence type="ECO:0000313" key="3">
    <source>
        <dbReference type="Proteomes" id="UP000050761"/>
    </source>
</evidence>
<evidence type="ECO:0000256" key="1">
    <source>
        <dbReference type="SAM" id="MobiDB-lite"/>
    </source>
</evidence>
<reference evidence="4" key="2">
    <citation type="submission" date="2019-09" db="UniProtKB">
        <authorList>
            <consortium name="WormBaseParasite"/>
        </authorList>
    </citation>
    <scope>IDENTIFICATION</scope>
</reference>
<protein>
    <submittedName>
        <fullName evidence="2 4">Uncharacterized protein</fullName>
    </submittedName>
</protein>
<gene>
    <name evidence="2" type="ORF">HPBE_LOCUS20024</name>
</gene>
<name>A0A3P8F7B0_HELPZ</name>